<comment type="caution">
    <text evidence="2">The sequence shown here is derived from an EMBL/GenBank/DDBJ whole genome shotgun (WGS) entry which is preliminary data.</text>
</comment>
<organism evidence="2 3">
    <name type="scientific">Cellulomonas cellasea DSM 20118</name>
    <dbReference type="NCBI Taxonomy" id="1408250"/>
    <lineage>
        <taxon>Bacteria</taxon>
        <taxon>Bacillati</taxon>
        <taxon>Actinomycetota</taxon>
        <taxon>Actinomycetes</taxon>
        <taxon>Micrococcales</taxon>
        <taxon>Cellulomonadaceae</taxon>
        <taxon>Cellulomonas</taxon>
    </lineage>
</organism>
<dbReference type="RefSeq" id="WP_281282412.1">
    <property type="nucleotide sequence ID" value="NZ_AXNT01000026.1"/>
</dbReference>
<evidence type="ECO:0000256" key="1">
    <source>
        <dbReference type="SAM" id="MobiDB-lite"/>
    </source>
</evidence>
<dbReference type="AlphaFoldDB" id="A0A0A0BAC2"/>
<proteinExistence type="predicted"/>
<keyword evidence="3" id="KW-1185">Reference proteome</keyword>
<name>A0A0A0BAC2_9CELL</name>
<reference evidence="2 3" key="1">
    <citation type="submission" date="2013-10" db="EMBL/GenBank/DDBJ databases">
        <authorList>
            <person name="Wang G."/>
            <person name="Zhuang W."/>
        </authorList>
    </citation>
    <scope>NUCLEOTIDE SEQUENCE [LARGE SCALE GENOMIC DNA]</scope>
    <source>
        <strain evidence="2 3">DSM 20118</strain>
    </source>
</reference>
<gene>
    <name evidence="2" type="ORF">Q760_09615</name>
</gene>
<dbReference type="Proteomes" id="UP000029833">
    <property type="component" value="Unassembled WGS sequence"/>
</dbReference>
<protein>
    <submittedName>
        <fullName evidence="2">Uncharacterized protein</fullName>
    </submittedName>
</protein>
<dbReference type="EMBL" id="AXNT01000026">
    <property type="protein sequence ID" value="KGM03052.1"/>
    <property type="molecule type" value="Genomic_DNA"/>
</dbReference>
<dbReference type="STRING" id="1408250.Q760_09615"/>
<evidence type="ECO:0000313" key="2">
    <source>
        <dbReference type="EMBL" id="KGM03052.1"/>
    </source>
</evidence>
<accession>A0A0A0BAC2</accession>
<feature type="compositionally biased region" description="Low complexity" evidence="1">
    <location>
        <begin position="1"/>
        <end position="20"/>
    </location>
</feature>
<evidence type="ECO:0000313" key="3">
    <source>
        <dbReference type="Proteomes" id="UP000029833"/>
    </source>
</evidence>
<feature type="region of interest" description="Disordered" evidence="1">
    <location>
        <begin position="1"/>
        <end position="41"/>
    </location>
</feature>
<sequence>MRTTQQPTTPQVPAGPNHAAGGPGAPDPEAVTSVTPPAVGA</sequence>